<keyword evidence="2" id="KW-0472">Membrane</keyword>
<dbReference type="Proteomes" id="UP000653472">
    <property type="component" value="Unassembled WGS sequence"/>
</dbReference>
<evidence type="ECO:0000313" key="3">
    <source>
        <dbReference type="EMBL" id="NKF21207.1"/>
    </source>
</evidence>
<sequence>MDELPITLRRSTQIWWAFTWRMMLYGGLSAFLAGLAISVALPHGWMNSRAILWAFRATFWVLAVLFGIWIMWLTLTSTFSGFRIALIKLEPSDDSPETELDAGRDVPTAAGS</sequence>
<keyword evidence="2" id="KW-1133">Transmembrane helix</keyword>
<protein>
    <submittedName>
        <fullName evidence="3">Uncharacterized protein</fullName>
    </submittedName>
</protein>
<keyword evidence="2" id="KW-0812">Transmembrane</keyword>
<feature type="transmembrane region" description="Helical" evidence="2">
    <location>
        <begin position="20"/>
        <end position="41"/>
    </location>
</feature>
<evidence type="ECO:0000313" key="4">
    <source>
        <dbReference type="Proteomes" id="UP000653472"/>
    </source>
</evidence>
<accession>A0A969W6B4</accession>
<reference evidence="3" key="1">
    <citation type="submission" date="2020-03" db="EMBL/GenBank/DDBJ databases">
        <title>Solimonas marina sp. nov., isolated from deep seawater of the Pacific Ocean.</title>
        <authorList>
            <person name="Liu X."/>
            <person name="Lai Q."/>
            <person name="Sun F."/>
            <person name="Gai Y."/>
            <person name="Li G."/>
            <person name="Shao Z."/>
        </authorList>
    </citation>
    <scope>NUCLEOTIDE SEQUENCE</scope>
    <source>
        <strain evidence="3">C16B3</strain>
    </source>
</reference>
<feature type="region of interest" description="Disordered" evidence="1">
    <location>
        <begin position="93"/>
        <end position="112"/>
    </location>
</feature>
<dbReference type="EMBL" id="JAAVXB010000001">
    <property type="protein sequence ID" value="NKF21207.1"/>
    <property type="molecule type" value="Genomic_DNA"/>
</dbReference>
<keyword evidence="4" id="KW-1185">Reference proteome</keyword>
<dbReference type="RefSeq" id="WP_168146441.1">
    <property type="nucleotide sequence ID" value="NZ_JAAVXB010000001.1"/>
</dbReference>
<name>A0A969W6B4_9GAMM</name>
<gene>
    <name evidence="3" type="ORF">G7Y82_02680</name>
</gene>
<feature type="transmembrane region" description="Helical" evidence="2">
    <location>
        <begin position="53"/>
        <end position="72"/>
    </location>
</feature>
<proteinExistence type="predicted"/>
<dbReference type="AlphaFoldDB" id="A0A969W6B4"/>
<organism evidence="3 4">
    <name type="scientific">Solimonas marina</name>
    <dbReference type="NCBI Taxonomy" id="2714601"/>
    <lineage>
        <taxon>Bacteria</taxon>
        <taxon>Pseudomonadati</taxon>
        <taxon>Pseudomonadota</taxon>
        <taxon>Gammaproteobacteria</taxon>
        <taxon>Nevskiales</taxon>
        <taxon>Nevskiaceae</taxon>
        <taxon>Solimonas</taxon>
    </lineage>
</organism>
<comment type="caution">
    <text evidence="3">The sequence shown here is derived from an EMBL/GenBank/DDBJ whole genome shotgun (WGS) entry which is preliminary data.</text>
</comment>
<evidence type="ECO:0000256" key="2">
    <source>
        <dbReference type="SAM" id="Phobius"/>
    </source>
</evidence>
<evidence type="ECO:0000256" key="1">
    <source>
        <dbReference type="SAM" id="MobiDB-lite"/>
    </source>
</evidence>